<evidence type="ECO:0000256" key="1">
    <source>
        <dbReference type="SAM" id="MobiDB-lite"/>
    </source>
</evidence>
<evidence type="ECO:0000313" key="3">
    <source>
        <dbReference type="Proteomes" id="UP000287224"/>
    </source>
</evidence>
<dbReference type="Proteomes" id="UP000287224">
    <property type="component" value="Unassembled WGS sequence"/>
</dbReference>
<feature type="compositionally biased region" description="Gly residues" evidence="1">
    <location>
        <begin position="92"/>
        <end position="104"/>
    </location>
</feature>
<organism evidence="2 3">
    <name type="scientific">Dictyobacter aurantiacus</name>
    <dbReference type="NCBI Taxonomy" id="1936993"/>
    <lineage>
        <taxon>Bacteria</taxon>
        <taxon>Bacillati</taxon>
        <taxon>Chloroflexota</taxon>
        <taxon>Ktedonobacteria</taxon>
        <taxon>Ktedonobacterales</taxon>
        <taxon>Dictyobacteraceae</taxon>
        <taxon>Dictyobacter</taxon>
    </lineage>
</organism>
<reference evidence="3" key="1">
    <citation type="submission" date="2018-12" db="EMBL/GenBank/DDBJ databases">
        <title>Tengunoibacter tsumagoiensis gen. nov., sp. nov., Dictyobacter kobayashii sp. nov., D. alpinus sp. nov., and D. joshuensis sp. nov. and description of Dictyobacteraceae fam. nov. within the order Ktedonobacterales isolated from Tengu-no-mugimeshi.</title>
        <authorList>
            <person name="Wang C.M."/>
            <person name="Zheng Y."/>
            <person name="Sakai Y."/>
            <person name="Toyoda A."/>
            <person name="Minakuchi Y."/>
            <person name="Abe K."/>
            <person name="Yokota A."/>
            <person name="Yabe S."/>
        </authorList>
    </citation>
    <scope>NUCLEOTIDE SEQUENCE [LARGE SCALE GENOMIC DNA]</scope>
    <source>
        <strain evidence="3">S-27</strain>
    </source>
</reference>
<keyword evidence="3" id="KW-1185">Reference proteome</keyword>
<dbReference type="AlphaFoldDB" id="A0A401ZPQ3"/>
<name>A0A401ZPQ3_9CHLR</name>
<feature type="compositionally biased region" description="Low complexity" evidence="1">
    <location>
        <begin position="35"/>
        <end position="47"/>
    </location>
</feature>
<protein>
    <submittedName>
        <fullName evidence="2">Uncharacterized protein</fullName>
    </submittedName>
</protein>
<sequence>MQNPNKGMDNPNQNPFQGGSAENMGQGPYRQSDMNPPNQNPFQPTQPGQEPFKREAAPTPEQEQYRQQGAPQQPVWGQPGQEQYRGPATGQPGQGATVGGGVTGQPGQVTAANYAVPTGLPFNQQEWQTLVATPIQVSLAMMSISPSGILGMVQEAMAIGKSVQALQAQGSISPMLTQIGQQLTRGLEDMRAGRQSPFGDIRQMSQNPEMARNTALASCQRSASILERTSPRDAMSFKQFVYSFAYNVAAAGREGGFLGFFGGEQVSPAENSFLNDLVIALKLQRS</sequence>
<feature type="region of interest" description="Disordered" evidence="1">
    <location>
        <begin position="1"/>
        <end position="104"/>
    </location>
</feature>
<evidence type="ECO:0000313" key="2">
    <source>
        <dbReference type="EMBL" id="GCE08843.1"/>
    </source>
</evidence>
<accession>A0A401ZPQ3</accession>
<dbReference type="OrthoDB" id="156085at2"/>
<dbReference type="RefSeq" id="WP_126601326.1">
    <property type="nucleotide sequence ID" value="NZ_BIFQ01000002.1"/>
</dbReference>
<feature type="compositionally biased region" description="Polar residues" evidence="1">
    <location>
        <begin position="1"/>
        <end position="17"/>
    </location>
</feature>
<feature type="compositionally biased region" description="Polar residues" evidence="1">
    <location>
        <begin position="61"/>
        <end position="71"/>
    </location>
</feature>
<comment type="caution">
    <text evidence="2">The sequence shown here is derived from an EMBL/GenBank/DDBJ whole genome shotgun (WGS) entry which is preliminary data.</text>
</comment>
<proteinExistence type="predicted"/>
<gene>
    <name evidence="2" type="ORF">KDAU_61720</name>
</gene>
<dbReference type="EMBL" id="BIFQ01000002">
    <property type="protein sequence ID" value="GCE08843.1"/>
    <property type="molecule type" value="Genomic_DNA"/>
</dbReference>